<dbReference type="PROSITE" id="PS50928">
    <property type="entry name" value="ABC_TM1"/>
    <property type="match status" value="1"/>
</dbReference>
<feature type="transmembrane region" description="Helical" evidence="7">
    <location>
        <begin position="263"/>
        <end position="284"/>
    </location>
</feature>
<evidence type="ECO:0000256" key="5">
    <source>
        <dbReference type="ARBA" id="ARBA00022989"/>
    </source>
</evidence>
<name>A0A7V3ZK96_DICTH</name>
<feature type="domain" description="ABC transmembrane type-1" evidence="8">
    <location>
        <begin position="68"/>
        <end position="281"/>
    </location>
</feature>
<feature type="transmembrane region" description="Helical" evidence="7">
    <location>
        <begin position="209"/>
        <end position="229"/>
    </location>
</feature>
<evidence type="ECO:0000259" key="8">
    <source>
        <dbReference type="PROSITE" id="PS50928"/>
    </source>
</evidence>
<dbReference type="AlphaFoldDB" id="A0A7V3ZK96"/>
<dbReference type="PANTHER" id="PTHR43227:SF7">
    <property type="entry name" value="ARABINOOLIGOSACCHARIDES TRANSPORT SYSTEM PERMEASE PROTEIN ARAP"/>
    <property type="match status" value="1"/>
</dbReference>
<feature type="transmembrane region" description="Helical" evidence="7">
    <location>
        <begin position="74"/>
        <end position="93"/>
    </location>
</feature>
<dbReference type="GO" id="GO:0055085">
    <property type="term" value="P:transmembrane transport"/>
    <property type="evidence" value="ECO:0007669"/>
    <property type="project" value="InterPro"/>
</dbReference>
<dbReference type="SUPFAM" id="SSF161098">
    <property type="entry name" value="MetI-like"/>
    <property type="match status" value="1"/>
</dbReference>
<comment type="similarity">
    <text evidence="7">Belongs to the binding-protein-dependent transport system permease family.</text>
</comment>
<dbReference type="Gene3D" id="1.10.3720.10">
    <property type="entry name" value="MetI-like"/>
    <property type="match status" value="1"/>
</dbReference>
<evidence type="ECO:0000313" key="9">
    <source>
        <dbReference type="EMBL" id="HGK24496.1"/>
    </source>
</evidence>
<accession>A0A7V3ZK96</accession>
<proteinExistence type="inferred from homology"/>
<comment type="caution">
    <text evidence="9">The sequence shown here is derived from an EMBL/GenBank/DDBJ whole genome shotgun (WGS) entry which is preliminary data.</text>
</comment>
<evidence type="ECO:0000256" key="3">
    <source>
        <dbReference type="ARBA" id="ARBA00022475"/>
    </source>
</evidence>
<keyword evidence="3" id="KW-1003">Cell membrane</keyword>
<comment type="subcellular location">
    <subcellularLocation>
        <location evidence="1 7">Cell membrane</location>
        <topology evidence="1 7">Multi-pass membrane protein</topology>
    </subcellularLocation>
</comment>
<keyword evidence="6 7" id="KW-0472">Membrane</keyword>
<dbReference type="GO" id="GO:0005886">
    <property type="term" value="C:plasma membrane"/>
    <property type="evidence" value="ECO:0007669"/>
    <property type="project" value="UniProtKB-SubCell"/>
</dbReference>
<keyword evidence="2 7" id="KW-0813">Transport</keyword>
<dbReference type="Pfam" id="PF00528">
    <property type="entry name" value="BPD_transp_1"/>
    <property type="match status" value="1"/>
</dbReference>
<evidence type="ECO:0000256" key="4">
    <source>
        <dbReference type="ARBA" id="ARBA00022692"/>
    </source>
</evidence>
<dbReference type="InterPro" id="IPR000515">
    <property type="entry name" value="MetI-like"/>
</dbReference>
<feature type="transmembrane region" description="Helical" evidence="7">
    <location>
        <begin position="154"/>
        <end position="177"/>
    </location>
</feature>
<dbReference type="EMBL" id="DTDV01000023">
    <property type="protein sequence ID" value="HGK24496.1"/>
    <property type="molecule type" value="Genomic_DNA"/>
</dbReference>
<protein>
    <submittedName>
        <fullName evidence="9">Sugar ABC transporter permease</fullName>
    </submittedName>
</protein>
<evidence type="ECO:0000256" key="6">
    <source>
        <dbReference type="ARBA" id="ARBA00023136"/>
    </source>
</evidence>
<organism evidence="9">
    <name type="scientific">Dictyoglomus thermophilum</name>
    <dbReference type="NCBI Taxonomy" id="14"/>
    <lineage>
        <taxon>Bacteria</taxon>
        <taxon>Pseudomonadati</taxon>
        <taxon>Dictyoglomota</taxon>
        <taxon>Dictyoglomia</taxon>
        <taxon>Dictyoglomales</taxon>
        <taxon>Dictyoglomaceae</taxon>
        <taxon>Dictyoglomus</taxon>
    </lineage>
</organism>
<keyword evidence="4 7" id="KW-0812">Transmembrane</keyword>
<dbReference type="InterPro" id="IPR035906">
    <property type="entry name" value="MetI-like_sf"/>
</dbReference>
<gene>
    <name evidence="9" type="ORF">ENU78_08775</name>
</gene>
<dbReference type="PANTHER" id="PTHR43227">
    <property type="entry name" value="BLL4140 PROTEIN"/>
    <property type="match status" value="1"/>
</dbReference>
<dbReference type="RefSeq" id="WP_149122273.1">
    <property type="nucleotide sequence ID" value="NZ_VTFL01000001.1"/>
</dbReference>
<feature type="transmembrane region" description="Helical" evidence="7">
    <location>
        <begin position="9"/>
        <end position="27"/>
    </location>
</feature>
<sequence length="290" mass="33039">MFKRHKKDIAGWIIMAPSIILFVFFLWEPLLASVVMSFYSAKGIRLERFVGFQNYIEVVQHPDFKAAFFNTFSYTFWSLVIGFLVPIILAIIINEIIHFKGFFRVSVYLPNVIPGLAVAIMWLYIYRAGKTGLLNILLGKLGFPPQAWLTKSHLVIPLIVLFMTWRSAGATTLIYLARLQGIDPELYEAATIDGAGIWARLKYITLPQIYNLARTLLILQIIFVFQVLYEPLVLTNGGPNNASTTLMLLVYKYAFEKFDYPKAASISVIIALILLLLTTVYNRLVKVNEE</sequence>
<keyword evidence="5 7" id="KW-1133">Transmembrane helix</keyword>
<reference evidence="9" key="1">
    <citation type="journal article" date="2020" name="mSystems">
        <title>Genome- and Community-Level Interaction Insights into Carbon Utilization and Element Cycling Functions of Hydrothermarchaeota in Hydrothermal Sediment.</title>
        <authorList>
            <person name="Zhou Z."/>
            <person name="Liu Y."/>
            <person name="Xu W."/>
            <person name="Pan J."/>
            <person name="Luo Z.H."/>
            <person name="Li M."/>
        </authorList>
    </citation>
    <scope>NUCLEOTIDE SEQUENCE [LARGE SCALE GENOMIC DNA]</scope>
    <source>
        <strain evidence="9">SpSt-70</strain>
    </source>
</reference>
<dbReference type="InterPro" id="IPR050809">
    <property type="entry name" value="UgpAE/MalFG_permease"/>
</dbReference>
<feature type="transmembrane region" description="Helical" evidence="7">
    <location>
        <begin position="105"/>
        <end position="125"/>
    </location>
</feature>
<dbReference type="CDD" id="cd06261">
    <property type="entry name" value="TM_PBP2"/>
    <property type="match status" value="1"/>
</dbReference>
<evidence type="ECO:0000256" key="1">
    <source>
        <dbReference type="ARBA" id="ARBA00004651"/>
    </source>
</evidence>
<evidence type="ECO:0000256" key="2">
    <source>
        <dbReference type="ARBA" id="ARBA00022448"/>
    </source>
</evidence>
<evidence type="ECO:0000256" key="7">
    <source>
        <dbReference type="RuleBase" id="RU363032"/>
    </source>
</evidence>